<dbReference type="Proteomes" id="UP000189339">
    <property type="component" value="Unassembled WGS sequence"/>
</dbReference>
<accession>A0A1V2DPQ7</accession>
<protein>
    <submittedName>
        <fullName evidence="1">Uncharacterized protein</fullName>
    </submittedName>
</protein>
<dbReference type="RefSeq" id="WP_076725561.1">
    <property type="nucleotide sequence ID" value="NZ_MSCW01000009.1"/>
</dbReference>
<reference evidence="1 2" key="1">
    <citation type="submission" date="2016-12" db="EMBL/GenBank/DDBJ databases">
        <title>Marinobacter lutaoensis whole genome sequencing.</title>
        <authorList>
            <person name="Verma A."/>
            <person name="Krishnamurthi S."/>
        </authorList>
    </citation>
    <scope>NUCLEOTIDE SEQUENCE [LARGE SCALE GENOMIC DNA]</scope>
    <source>
        <strain evidence="1 2">T5054</strain>
    </source>
</reference>
<proteinExistence type="predicted"/>
<dbReference type="AlphaFoldDB" id="A0A1V2DPQ7"/>
<gene>
    <name evidence="1" type="ORF">BTO32_15515</name>
</gene>
<name>A0A1V2DPQ7_9GAMM</name>
<sequence length="490" mass="56740">MTRKGRKVAVKKRRFNGDVKDPKTPIDGTSIGVLQEFLAAQSPLSNAEARAMALTNMDVAFLLNIQAQQLPGLRNAPSSLHVTDRRINRKVPAEKADRKQGQSLKCIRPYHAILIRLFLRHPEYASIIPPRPADQEIYELIQPFMRMPEHPLNPPEKDTARWFALYFGRSVATSYKMLRSKSMASQRENSRPVVQIQTLIALRFAKEFRELYEHYWQTHIPDSKRNRSMYRPQAWSWDVLLERDSLTSWMNQKLYIQFVTELYERWLAWWDYKFMQTLELEAISRSTTLQEVMNAGNWAAKGPASPPQSQQAVPITGAPGGLLANFRALTGLSSSEMVWVLGISPKTYFRFRKQHDTHIDPSVSILVRHFYLNPEDLELFVPSIPKGDELYQIMTEIDPTLERKHLGVFFGCGTIAGYNMSRPDAHVPNFARRAASLIVRYRKESDQIYWDIRDAVEREAKSRNIKLDQLWKNGSWNENADQDEQEMEDS</sequence>
<evidence type="ECO:0000313" key="1">
    <source>
        <dbReference type="EMBL" id="ONF42612.1"/>
    </source>
</evidence>
<keyword evidence="2" id="KW-1185">Reference proteome</keyword>
<comment type="caution">
    <text evidence="1">The sequence shown here is derived from an EMBL/GenBank/DDBJ whole genome shotgun (WGS) entry which is preliminary data.</text>
</comment>
<organism evidence="1 2">
    <name type="scientific">Marinobacter lutaoensis</name>
    <dbReference type="NCBI Taxonomy" id="135739"/>
    <lineage>
        <taxon>Bacteria</taxon>
        <taxon>Pseudomonadati</taxon>
        <taxon>Pseudomonadota</taxon>
        <taxon>Gammaproteobacteria</taxon>
        <taxon>Pseudomonadales</taxon>
        <taxon>Marinobacteraceae</taxon>
        <taxon>Marinobacter</taxon>
    </lineage>
</organism>
<dbReference type="OrthoDB" id="6362648at2"/>
<dbReference type="EMBL" id="MSCW01000009">
    <property type="protein sequence ID" value="ONF42612.1"/>
    <property type="molecule type" value="Genomic_DNA"/>
</dbReference>
<evidence type="ECO:0000313" key="2">
    <source>
        <dbReference type="Proteomes" id="UP000189339"/>
    </source>
</evidence>